<dbReference type="InterPro" id="IPR011528">
    <property type="entry name" value="NERD"/>
</dbReference>
<name>A0A6V7R7K3_9BACL</name>
<dbReference type="EMBL" id="CAJEWE010000006">
    <property type="protein sequence ID" value="CAD2072958.1"/>
    <property type="molecule type" value="Genomic_DNA"/>
</dbReference>
<dbReference type="RefSeq" id="WP_186085575.1">
    <property type="nucleotide sequence ID" value="NZ_BMDB01000001.1"/>
</dbReference>
<protein>
    <submittedName>
        <fullName evidence="2">Nuclease-related domain protein</fullName>
    </submittedName>
</protein>
<gene>
    <name evidence="2" type="ORF">JEOSCH030_00509</name>
</gene>
<organism evidence="2 3">
    <name type="scientific">Phocicoccus schoeneichii</name>
    <dbReference type="NCBI Taxonomy" id="1812261"/>
    <lineage>
        <taxon>Bacteria</taxon>
        <taxon>Bacillati</taxon>
        <taxon>Bacillota</taxon>
        <taxon>Bacilli</taxon>
        <taxon>Bacillales</taxon>
        <taxon>Salinicoccaceae</taxon>
        <taxon>Phocicoccus</taxon>
    </lineage>
</organism>
<evidence type="ECO:0000259" key="1">
    <source>
        <dbReference type="PROSITE" id="PS50965"/>
    </source>
</evidence>
<dbReference type="PROSITE" id="PS50965">
    <property type="entry name" value="NERD"/>
    <property type="match status" value="1"/>
</dbReference>
<sequence length="298" mass="35298">MNKLEILKKRMALNTSESKLLFLKRTGDEGETYVSKVLSERLEVQPFVLEDFLFEIDGSECQIDFLVMFEYECLLIEVKHYEGDFISGDEYITKVDSKKKYPNPLAQLARATDRLEKLFMRENIRMKIVALVIYTHPCFYLYHARVDSRIVFLSQTRRYVAELNQKPCRIGERHKKIFERLNSLRLETSAYEKKIVYEYEDLKKCITCAKCDGEMERRSTGDRKFIYCNMCGVREKLYDAILRNVAELEYLFPDKELTLTLVLEWVGGCITRKFLTKILLSRYELIKKGRSSYYIKKS</sequence>
<evidence type="ECO:0000313" key="2">
    <source>
        <dbReference type="EMBL" id="CAD2072958.1"/>
    </source>
</evidence>
<proteinExistence type="predicted"/>
<dbReference type="Pfam" id="PF08378">
    <property type="entry name" value="NERD"/>
    <property type="match status" value="1"/>
</dbReference>
<dbReference type="AlphaFoldDB" id="A0A6V7R7K3"/>
<feature type="domain" description="NERD" evidence="1">
    <location>
        <begin position="26"/>
        <end position="138"/>
    </location>
</feature>
<keyword evidence="3" id="KW-1185">Reference proteome</keyword>
<evidence type="ECO:0000313" key="3">
    <source>
        <dbReference type="Proteomes" id="UP000521032"/>
    </source>
</evidence>
<dbReference type="Proteomes" id="UP000521032">
    <property type="component" value="Unassembled WGS sequence"/>
</dbReference>
<accession>A0A6V7R7K3</accession>
<comment type="caution">
    <text evidence="2">The sequence shown here is derived from an EMBL/GenBank/DDBJ whole genome shotgun (WGS) entry which is preliminary data.</text>
</comment>
<reference evidence="2 3" key="1">
    <citation type="submission" date="2020-07" db="EMBL/GenBank/DDBJ databases">
        <authorList>
            <person name="Criscuolo A."/>
        </authorList>
    </citation>
    <scope>NUCLEOTIDE SEQUENCE [LARGE SCALE GENOMIC DNA]</scope>
    <source>
        <strain evidence="3">CIP 111030</strain>
    </source>
</reference>